<dbReference type="GO" id="GO:0005739">
    <property type="term" value="C:mitochondrion"/>
    <property type="evidence" value="ECO:0007669"/>
    <property type="project" value="TreeGrafter"/>
</dbReference>
<dbReference type="CDD" id="cd13957">
    <property type="entry name" value="PT_UbiA_Cox10"/>
    <property type="match status" value="1"/>
</dbReference>
<dbReference type="Proteomes" id="UP000242188">
    <property type="component" value="Unassembled WGS sequence"/>
</dbReference>
<dbReference type="Gene3D" id="1.10.357.140">
    <property type="entry name" value="UbiA prenyltransferase"/>
    <property type="match status" value="1"/>
</dbReference>
<sequence length="280" mass="29778">MNFSPLHAVTFAGVSGGLGLVILTLGTNPLTAALGAFNLGLYTMVYTPMKRTSTANTWVGSVVGAIPPMMGWAACTGGLEPGAWLLGAILFAWQFPHFNALSWNLRPDYSRGGYRMMSVINPGLCKRVALRYSLAMIGLCTMAPMIGVTSWTFAVDSLPFNLYMSYLALRFYQKGDSKSSRALFRFTLLHIPAILVLMLLSKITMDKPSGEGAGESIGAGAVGETTNSVTVTTDNITTPKTATVVTTVTVNTNKTRTVETDKKIPVTETAAKTVAGTACV</sequence>
<evidence type="ECO:0000256" key="8">
    <source>
        <dbReference type="SAM" id="Phobius"/>
    </source>
</evidence>
<proteinExistence type="predicted"/>
<dbReference type="InterPro" id="IPR006369">
    <property type="entry name" value="Protohaem_IX_farnesylTrfase"/>
</dbReference>
<keyword evidence="6 8" id="KW-0472">Membrane</keyword>
<gene>
    <name evidence="9" type="ORF">KP79_PYT24789</name>
</gene>
<evidence type="ECO:0000256" key="5">
    <source>
        <dbReference type="ARBA" id="ARBA00023133"/>
    </source>
</evidence>
<dbReference type="GO" id="GO:0006784">
    <property type="term" value="P:heme A biosynthetic process"/>
    <property type="evidence" value="ECO:0007669"/>
    <property type="project" value="TreeGrafter"/>
</dbReference>
<keyword evidence="4 8" id="KW-1133">Transmembrane helix</keyword>
<dbReference type="InterPro" id="IPR044878">
    <property type="entry name" value="UbiA_sf"/>
</dbReference>
<comment type="caution">
    <text evidence="9">The sequence shown here is derived from an EMBL/GenBank/DDBJ whole genome shotgun (WGS) entry which is preliminary data.</text>
</comment>
<evidence type="ECO:0000313" key="9">
    <source>
        <dbReference type="EMBL" id="OWF34604.1"/>
    </source>
</evidence>
<keyword evidence="5" id="KW-0350">Heme biosynthesis</keyword>
<accession>A0A210PDQ9</accession>
<feature type="transmembrane region" description="Helical" evidence="8">
    <location>
        <begin position="134"/>
        <end position="154"/>
    </location>
</feature>
<name>A0A210PDQ9_MIZYE</name>
<keyword evidence="2 9" id="KW-0808">Transferase</keyword>
<evidence type="ECO:0000256" key="6">
    <source>
        <dbReference type="ARBA" id="ARBA00023136"/>
    </source>
</evidence>
<dbReference type="GO" id="GO:0008495">
    <property type="term" value="F:protoheme IX farnesyltransferase activity"/>
    <property type="evidence" value="ECO:0007669"/>
    <property type="project" value="InterPro"/>
</dbReference>
<dbReference type="OrthoDB" id="5211at2759"/>
<keyword evidence="10" id="KW-1185">Reference proteome</keyword>
<dbReference type="PANTHER" id="PTHR43448:SF2">
    <property type="entry name" value="PROTOHEME IX FARNESYLTRANSFERASE, MITOCHONDRIAL"/>
    <property type="match status" value="1"/>
</dbReference>
<organism evidence="9 10">
    <name type="scientific">Mizuhopecten yessoensis</name>
    <name type="common">Japanese scallop</name>
    <name type="synonym">Patinopecten yessoensis</name>
    <dbReference type="NCBI Taxonomy" id="6573"/>
    <lineage>
        <taxon>Eukaryota</taxon>
        <taxon>Metazoa</taxon>
        <taxon>Spiralia</taxon>
        <taxon>Lophotrochozoa</taxon>
        <taxon>Mollusca</taxon>
        <taxon>Bivalvia</taxon>
        <taxon>Autobranchia</taxon>
        <taxon>Pteriomorphia</taxon>
        <taxon>Pectinida</taxon>
        <taxon>Pectinoidea</taxon>
        <taxon>Pectinidae</taxon>
        <taxon>Mizuhopecten</taxon>
    </lineage>
</organism>
<dbReference type="FunFam" id="1.10.357.140:FF:000032">
    <property type="entry name" value="Predicted protein"/>
    <property type="match status" value="1"/>
</dbReference>
<evidence type="ECO:0000256" key="1">
    <source>
        <dbReference type="ARBA" id="ARBA00004141"/>
    </source>
</evidence>
<evidence type="ECO:0000256" key="4">
    <source>
        <dbReference type="ARBA" id="ARBA00022989"/>
    </source>
</evidence>
<dbReference type="PANTHER" id="PTHR43448">
    <property type="entry name" value="PROTOHEME IX FARNESYLTRANSFERASE, MITOCHONDRIAL"/>
    <property type="match status" value="1"/>
</dbReference>
<protein>
    <recommendedName>
        <fullName evidence="7">Heme O synthase</fullName>
    </recommendedName>
</protein>
<feature type="transmembrane region" description="Helical" evidence="8">
    <location>
        <begin position="182"/>
        <end position="200"/>
    </location>
</feature>
<dbReference type="EMBL" id="NEDP02080508">
    <property type="protein sequence ID" value="OWF34604.1"/>
    <property type="molecule type" value="Genomic_DNA"/>
</dbReference>
<evidence type="ECO:0000313" key="10">
    <source>
        <dbReference type="Proteomes" id="UP000242188"/>
    </source>
</evidence>
<keyword evidence="3 8" id="KW-0812">Transmembrane</keyword>
<evidence type="ECO:0000256" key="2">
    <source>
        <dbReference type="ARBA" id="ARBA00022679"/>
    </source>
</evidence>
<dbReference type="InterPro" id="IPR000537">
    <property type="entry name" value="UbiA_prenyltransferase"/>
</dbReference>
<evidence type="ECO:0000256" key="7">
    <source>
        <dbReference type="ARBA" id="ARBA00030253"/>
    </source>
</evidence>
<dbReference type="STRING" id="6573.A0A210PDQ9"/>
<reference evidence="9 10" key="1">
    <citation type="journal article" date="2017" name="Nat. Ecol. Evol.">
        <title>Scallop genome provides insights into evolution of bilaterian karyotype and development.</title>
        <authorList>
            <person name="Wang S."/>
            <person name="Zhang J."/>
            <person name="Jiao W."/>
            <person name="Li J."/>
            <person name="Xun X."/>
            <person name="Sun Y."/>
            <person name="Guo X."/>
            <person name="Huan P."/>
            <person name="Dong B."/>
            <person name="Zhang L."/>
            <person name="Hu X."/>
            <person name="Sun X."/>
            <person name="Wang J."/>
            <person name="Zhao C."/>
            <person name="Wang Y."/>
            <person name="Wang D."/>
            <person name="Huang X."/>
            <person name="Wang R."/>
            <person name="Lv J."/>
            <person name="Li Y."/>
            <person name="Zhang Z."/>
            <person name="Liu B."/>
            <person name="Lu W."/>
            <person name="Hui Y."/>
            <person name="Liang J."/>
            <person name="Zhou Z."/>
            <person name="Hou R."/>
            <person name="Li X."/>
            <person name="Liu Y."/>
            <person name="Li H."/>
            <person name="Ning X."/>
            <person name="Lin Y."/>
            <person name="Zhao L."/>
            <person name="Xing Q."/>
            <person name="Dou J."/>
            <person name="Li Y."/>
            <person name="Mao J."/>
            <person name="Guo H."/>
            <person name="Dou H."/>
            <person name="Li T."/>
            <person name="Mu C."/>
            <person name="Jiang W."/>
            <person name="Fu Q."/>
            <person name="Fu X."/>
            <person name="Miao Y."/>
            <person name="Liu J."/>
            <person name="Yu Q."/>
            <person name="Li R."/>
            <person name="Liao H."/>
            <person name="Li X."/>
            <person name="Kong Y."/>
            <person name="Jiang Z."/>
            <person name="Chourrout D."/>
            <person name="Li R."/>
            <person name="Bao Z."/>
        </authorList>
    </citation>
    <scope>NUCLEOTIDE SEQUENCE [LARGE SCALE GENOMIC DNA]</scope>
    <source>
        <strain evidence="9 10">PY_sf001</strain>
    </source>
</reference>
<evidence type="ECO:0000256" key="3">
    <source>
        <dbReference type="ARBA" id="ARBA00022692"/>
    </source>
</evidence>
<dbReference type="AlphaFoldDB" id="A0A210PDQ9"/>
<dbReference type="Pfam" id="PF01040">
    <property type="entry name" value="UbiA"/>
    <property type="match status" value="1"/>
</dbReference>
<comment type="subcellular location">
    <subcellularLocation>
        <location evidence="1">Membrane</location>
        <topology evidence="1">Multi-pass membrane protein</topology>
    </subcellularLocation>
</comment>
<dbReference type="GO" id="GO:0016020">
    <property type="term" value="C:membrane"/>
    <property type="evidence" value="ECO:0007669"/>
    <property type="project" value="UniProtKB-SubCell"/>
</dbReference>